<protein>
    <recommendedName>
        <fullName evidence="9">Glucose-1-phosphate adenylyltransferase</fullName>
        <ecNumber evidence="9">2.7.7.27</ecNumber>
    </recommendedName>
    <alternativeName>
        <fullName evidence="9">ADP-glucose pyrophosphorylase</fullName>
        <shortName evidence="9">ADPGlc PPase</shortName>
    </alternativeName>
    <alternativeName>
        <fullName evidence="9">ADP-glucose synthase</fullName>
    </alternativeName>
</protein>
<dbReference type="AlphaFoldDB" id="A0A8J7L4P2"/>
<sequence length="429" mass="48406">MKKVLSIILGGGAGTRLYPLTKLRAKPAVPVAGKYRLIDIPVSNCINSEIFKIYVLTQFNSASLNRHIARTYNFTGFNEGFVEVLAAQQTPENPNWFQGTADAVRQYLWLFEEWDADEYLILSGDHLYRMDYRQFIQRHRETGADITLSVIPIDERRASDFGLMKIDDSGRVIDFSEKPKGDALTQMRVDTSVLGLTKEQAELQPYIASMGIYVFKKDVLFKLLRESLESTDFGKEIIPDSAKDYNVQAYLFDDYWEDIGTIEAFYHANLTLTQQPQPPFSFYDEHAPIYTRARYLPPTKLLDCQITESIVGEGCILKNCRIQHSVLGVRSRIESGCVIEESLLMGADFYQASVERQCNIEKGDIPVGIGTDTLIRGAIIDKNACIGHDVKIINKDNVQEAERESQGFYIRSGIVVVLKNAVIPDGTVI</sequence>
<evidence type="ECO:0000256" key="6">
    <source>
        <dbReference type="ARBA" id="ARBA00022840"/>
    </source>
</evidence>
<dbReference type="CDD" id="cd02508">
    <property type="entry name" value="ADP_Glucose_PP"/>
    <property type="match status" value="1"/>
</dbReference>
<dbReference type="GO" id="GO:0043886">
    <property type="term" value="F:structural constituent of carboxysome shell"/>
    <property type="evidence" value="ECO:0007669"/>
    <property type="project" value="UniProtKB-ARBA"/>
</dbReference>
<evidence type="ECO:0000256" key="2">
    <source>
        <dbReference type="ARBA" id="ARBA00022600"/>
    </source>
</evidence>
<dbReference type="InterPro" id="IPR011831">
    <property type="entry name" value="ADP-Glc_PPase"/>
</dbReference>
<dbReference type="Proteomes" id="UP000599391">
    <property type="component" value="Unassembled WGS sequence"/>
</dbReference>
<keyword evidence="7 9" id="KW-0320">Glycogen biosynthesis</keyword>
<dbReference type="Gene3D" id="2.160.10.10">
    <property type="entry name" value="Hexapeptide repeat proteins"/>
    <property type="match status" value="1"/>
</dbReference>
<dbReference type="Pfam" id="PF00483">
    <property type="entry name" value="NTP_transferase"/>
    <property type="match status" value="1"/>
</dbReference>
<feature type="site" description="Could play a key role in the communication between the regulatory and the substrate sites" evidence="9">
    <location>
        <position position="58"/>
    </location>
</feature>
<feature type="site" description="Could play a key role in the communication between the regulatory and the substrate sites" evidence="9">
    <location>
        <position position="96"/>
    </location>
</feature>
<keyword evidence="8 9" id="KW-0119">Carbohydrate metabolism</keyword>
<evidence type="ECO:0000313" key="11">
    <source>
        <dbReference type="EMBL" id="MBH8555011.1"/>
    </source>
</evidence>
<dbReference type="NCBIfam" id="NF002772">
    <property type="entry name" value="PRK02862.1"/>
    <property type="match status" value="1"/>
</dbReference>
<comment type="caution">
    <text evidence="11">The sequence shown here is derived from an EMBL/GenBank/DDBJ whole genome shotgun (WGS) entry which is preliminary data.</text>
</comment>
<keyword evidence="6 9" id="KW-0067">ATP-binding</keyword>
<evidence type="ECO:0000313" key="12">
    <source>
        <dbReference type="Proteomes" id="UP000599391"/>
    </source>
</evidence>
<dbReference type="NCBIfam" id="TIGR02091">
    <property type="entry name" value="glgC"/>
    <property type="match status" value="1"/>
</dbReference>
<keyword evidence="5 9" id="KW-0547">Nucleotide-binding</keyword>
<dbReference type="InterPro" id="IPR023049">
    <property type="entry name" value="GlgC_bac"/>
</dbReference>
<dbReference type="RefSeq" id="WP_214441240.1">
    <property type="nucleotide sequence ID" value="NZ_JAECZB010000090.1"/>
</dbReference>
<name>A0A8J7L4P2_9CYAN</name>
<feature type="binding site" evidence="9">
    <location>
        <position position="162"/>
    </location>
    <ligand>
        <name>alpha-D-glucose 1-phosphate</name>
        <dbReference type="ChEBI" id="CHEBI:58601"/>
    </ligand>
</feature>
<dbReference type="InterPro" id="IPR005835">
    <property type="entry name" value="NTP_transferase_dom"/>
</dbReference>
<accession>A0A8J7L4P2</accession>
<evidence type="ECO:0000256" key="7">
    <source>
        <dbReference type="ARBA" id="ARBA00023056"/>
    </source>
</evidence>
<dbReference type="EMBL" id="JAECZB010000090">
    <property type="protein sequence ID" value="MBH8555011.1"/>
    <property type="molecule type" value="Genomic_DNA"/>
</dbReference>
<evidence type="ECO:0000256" key="4">
    <source>
        <dbReference type="ARBA" id="ARBA00022695"/>
    </source>
</evidence>
<dbReference type="PANTHER" id="PTHR43523">
    <property type="entry name" value="GLUCOSE-1-PHOSPHATE ADENYLYLTRANSFERASE-RELATED"/>
    <property type="match status" value="1"/>
</dbReference>
<gene>
    <name evidence="9" type="primary">glgC</name>
    <name evidence="11" type="ORF">I8751_22220</name>
</gene>
<comment type="function">
    <text evidence="9">Involved in the biosynthesis of ADP-glucose, a building block required for the elongation reactions to produce glycogen. Catalyzes the reaction between ATP and alpha-D-glucose 1-phosphate (G1P) to produce pyrophosphate and ADP-Glc.</text>
</comment>
<dbReference type="SUPFAM" id="SSF51161">
    <property type="entry name" value="Trimeric LpxA-like enzymes"/>
    <property type="match status" value="1"/>
</dbReference>
<evidence type="ECO:0000259" key="10">
    <source>
        <dbReference type="Pfam" id="PF00483"/>
    </source>
</evidence>
<reference evidence="11 12" key="1">
    <citation type="journal article" date="2021" name="Int. J. Syst. Evol. Microbiol.">
        <title>Amazonocrinis nigriterrae gen. nov., sp. nov., Atlanticothrix silvestris gen. nov., sp. nov. and Dendronalium phyllosphericum gen. nov., sp. nov., nostocacean cyanobacteria from Brazilian environments.</title>
        <authorList>
            <person name="Alvarenga D.O."/>
            <person name="Andreote A.P.D."/>
            <person name="Branco L.H.Z."/>
            <person name="Delbaje E."/>
            <person name="Cruz R.B."/>
            <person name="Varani A.M."/>
            <person name="Fiore M.F."/>
        </authorList>
    </citation>
    <scope>NUCLEOTIDE SEQUENCE [LARGE SCALE GENOMIC DNA]</scope>
    <source>
        <strain evidence="11 12">CENA357</strain>
    </source>
</reference>
<dbReference type="PROSITE" id="PS00809">
    <property type="entry name" value="ADP_GLC_PYROPHOSPH_2"/>
    <property type="match status" value="1"/>
</dbReference>
<comment type="caution">
    <text evidence="9">Lacks conserved residue(s) required for the propagation of feature annotation.</text>
</comment>
<dbReference type="GO" id="GO:0005524">
    <property type="term" value="F:ATP binding"/>
    <property type="evidence" value="ECO:0007669"/>
    <property type="project" value="UniProtKB-KW"/>
</dbReference>
<dbReference type="PROSITE" id="PS00810">
    <property type="entry name" value="ADP_GLC_PYROPHOSPH_3"/>
    <property type="match status" value="1"/>
</dbReference>
<feature type="domain" description="Nucleotidyl transferase" evidence="10">
    <location>
        <begin position="6"/>
        <end position="274"/>
    </location>
</feature>
<evidence type="ECO:0000256" key="1">
    <source>
        <dbReference type="ARBA" id="ARBA00010443"/>
    </source>
</evidence>
<keyword evidence="2 9" id="KW-0321">Glycogen metabolism</keyword>
<evidence type="ECO:0000256" key="9">
    <source>
        <dbReference type="HAMAP-Rule" id="MF_00624"/>
    </source>
</evidence>
<comment type="subunit">
    <text evidence="9">Homotetramer.</text>
</comment>
<evidence type="ECO:0000256" key="3">
    <source>
        <dbReference type="ARBA" id="ARBA00022679"/>
    </source>
</evidence>
<dbReference type="CDD" id="cd04651">
    <property type="entry name" value="LbH_G1P_AT_C"/>
    <property type="match status" value="1"/>
</dbReference>
<dbReference type="UniPathway" id="UPA00164"/>
<comment type="pathway">
    <text evidence="9">Glycan biosynthesis; glycogen biosynthesis.</text>
</comment>
<dbReference type="GO" id="GO:0031470">
    <property type="term" value="C:carboxysome"/>
    <property type="evidence" value="ECO:0007669"/>
    <property type="project" value="UniProtKB-ARBA"/>
</dbReference>
<dbReference type="HAMAP" id="MF_00624">
    <property type="entry name" value="GlgC"/>
    <property type="match status" value="1"/>
</dbReference>
<dbReference type="GO" id="GO:0005978">
    <property type="term" value="P:glycogen biosynthetic process"/>
    <property type="evidence" value="ECO:0007669"/>
    <property type="project" value="UniProtKB-UniRule"/>
</dbReference>
<dbReference type="PANTHER" id="PTHR43523:SF12">
    <property type="entry name" value="GLUCOSE-1-PHOSPHATE ADENYLYLTRANSFERASE LARGE SUBUNIT 1, CHLOROPLASTIC-RELATED"/>
    <property type="match status" value="1"/>
</dbReference>
<feature type="binding site" evidence="9">
    <location>
        <position position="209"/>
    </location>
    <ligand>
        <name>alpha-D-glucose 1-phosphate</name>
        <dbReference type="ChEBI" id="CHEBI:58601"/>
    </ligand>
</feature>
<proteinExistence type="inferred from homology"/>
<feature type="binding site" evidence="9">
    <location>
        <begin position="177"/>
        <end position="178"/>
    </location>
    <ligand>
        <name>alpha-D-glucose 1-phosphate</name>
        <dbReference type="ChEBI" id="CHEBI:58601"/>
    </ligand>
</feature>
<dbReference type="GO" id="GO:0008878">
    <property type="term" value="F:glucose-1-phosphate adenylyltransferase activity"/>
    <property type="evidence" value="ECO:0007669"/>
    <property type="project" value="UniProtKB-UniRule"/>
</dbReference>
<organism evidence="11 12">
    <name type="scientific">Atlanticothrix silvestris CENA357</name>
    <dbReference type="NCBI Taxonomy" id="1725252"/>
    <lineage>
        <taxon>Bacteria</taxon>
        <taxon>Bacillati</taxon>
        <taxon>Cyanobacteriota</taxon>
        <taxon>Cyanophyceae</taxon>
        <taxon>Nostocales</taxon>
        <taxon>Nodulariaceae</taxon>
        <taxon>Atlanticothrix</taxon>
        <taxon>Atlanticothrix silvestris</taxon>
    </lineage>
</organism>
<evidence type="ECO:0000256" key="8">
    <source>
        <dbReference type="ARBA" id="ARBA00023277"/>
    </source>
</evidence>
<keyword evidence="12" id="KW-1185">Reference proteome</keyword>
<dbReference type="PROSITE" id="PS00808">
    <property type="entry name" value="ADP_GLC_PYROPHOSPH_1"/>
    <property type="match status" value="1"/>
</dbReference>
<keyword evidence="3 9" id="KW-0808">Transferase</keyword>
<dbReference type="EC" id="2.7.7.27" evidence="9"/>
<comment type="similarity">
    <text evidence="1 9">Belongs to the bacterial/plant glucose-1-phosphate adenylyltransferase family.</text>
</comment>
<keyword evidence="4 9" id="KW-0548">Nucleotidyltransferase</keyword>
<dbReference type="FunFam" id="3.90.550.10:FF:000030">
    <property type="entry name" value="Glucose-1-phosphate adenylyltransferase"/>
    <property type="match status" value="1"/>
</dbReference>
<dbReference type="SUPFAM" id="SSF53448">
    <property type="entry name" value="Nucleotide-diphospho-sugar transferases"/>
    <property type="match status" value="1"/>
</dbReference>
<dbReference type="InterPro" id="IPR029044">
    <property type="entry name" value="Nucleotide-diphossugar_trans"/>
</dbReference>
<dbReference type="Gene3D" id="3.90.550.10">
    <property type="entry name" value="Spore Coat Polysaccharide Biosynthesis Protein SpsA, Chain A"/>
    <property type="match status" value="1"/>
</dbReference>
<dbReference type="InterPro" id="IPR005836">
    <property type="entry name" value="ADP_Glu_pyroP_CS"/>
</dbReference>
<evidence type="ECO:0000256" key="5">
    <source>
        <dbReference type="ARBA" id="ARBA00022741"/>
    </source>
</evidence>
<comment type="catalytic activity">
    <reaction evidence="9">
        <text>alpha-D-glucose 1-phosphate + ATP + H(+) = ADP-alpha-D-glucose + diphosphate</text>
        <dbReference type="Rhea" id="RHEA:12120"/>
        <dbReference type="ChEBI" id="CHEBI:15378"/>
        <dbReference type="ChEBI" id="CHEBI:30616"/>
        <dbReference type="ChEBI" id="CHEBI:33019"/>
        <dbReference type="ChEBI" id="CHEBI:57498"/>
        <dbReference type="ChEBI" id="CHEBI:58601"/>
        <dbReference type="EC" id="2.7.7.27"/>
    </reaction>
</comment>
<dbReference type="InterPro" id="IPR011004">
    <property type="entry name" value="Trimer_LpxA-like_sf"/>
</dbReference>
<dbReference type="Pfam" id="PF25247">
    <property type="entry name" value="LbH_GLGC"/>
    <property type="match status" value="1"/>
</dbReference>